<feature type="transmembrane region" description="Helical" evidence="6">
    <location>
        <begin position="147"/>
        <end position="168"/>
    </location>
</feature>
<protein>
    <submittedName>
        <fullName evidence="7">Amino acid transporter</fullName>
    </submittedName>
</protein>
<keyword evidence="8" id="KW-1185">Reference proteome</keyword>
<evidence type="ECO:0000313" key="7">
    <source>
        <dbReference type="EMBL" id="KZS43609.1"/>
    </source>
</evidence>
<dbReference type="PANTHER" id="PTHR30086">
    <property type="entry name" value="ARGININE EXPORTER PROTEIN ARGO"/>
    <property type="match status" value="1"/>
</dbReference>
<dbReference type="GeneID" id="97554890"/>
<dbReference type="Pfam" id="PF01810">
    <property type="entry name" value="LysE"/>
    <property type="match status" value="1"/>
</dbReference>
<dbReference type="PANTHER" id="PTHR30086:SF6">
    <property type="entry name" value="AMINO ACID EFFLUX PROTEIN YCGF-RELATED"/>
    <property type="match status" value="1"/>
</dbReference>
<feature type="transmembrane region" description="Helical" evidence="6">
    <location>
        <begin position="39"/>
        <end position="59"/>
    </location>
</feature>
<dbReference type="EMBL" id="LWMH01000002">
    <property type="protein sequence ID" value="KZS43609.1"/>
    <property type="molecule type" value="Genomic_DNA"/>
</dbReference>
<dbReference type="GO" id="GO:0015171">
    <property type="term" value="F:amino acid transmembrane transporter activity"/>
    <property type="evidence" value="ECO:0007669"/>
    <property type="project" value="TreeGrafter"/>
</dbReference>
<evidence type="ECO:0000256" key="3">
    <source>
        <dbReference type="ARBA" id="ARBA00022692"/>
    </source>
</evidence>
<evidence type="ECO:0000256" key="6">
    <source>
        <dbReference type="SAM" id="Phobius"/>
    </source>
</evidence>
<keyword evidence="2" id="KW-1003">Cell membrane</keyword>
<organism evidence="7 8">
    <name type="scientific">Paenibacillus glucanolyticus</name>
    <dbReference type="NCBI Taxonomy" id="59843"/>
    <lineage>
        <taxon>Bacteria</taxon>
        <taxon>Bacillati</taxon>
        <taxon>Bacillota</taxon>
        <taxon>Bacilli</taxon>
        <taxon>Bacillales</taxon>
        <taxon>Paenibacillaceae</taxon>
        <taxon>Paenibacillus</taxon>
    </lineage>
</organism>
<name>A0A163E4X4_9BACL</name>
<dbReference type="InterPro" id="IPR001123">
    <property type="entry name" value="LeuE-type"/>
</dbReference>
<proteinExistence type="predicted"/>
<evidence type="ECO:0000256" key="4">
    <source>
        <dbReference type="ARBA" id="ARBA00022989"/>
    </source>
</evidence>
<dbReference type="AlphaFoldDB" id="A0A163E4X4"/>
<feature type="transmembrane region" description="Helical" evidence="6">
    <location>
        <begin position="180"/>
        <end position="201"/>
    </location>
</feature>
<dbReference type="RefSeq" id="WP_006211175.1">
    <property type="nucleotide sequence ID" value="NZ_CP147845.1"/>
</dbReference>
<comment type="caution">
    <text evidence="7">The sequence shown here is derived from an EMBL/GenBank/DDBJ whole genome shotgun (WGS) entry which is preliminary data.</text>
</comment>
<evidence type="ECO:0000313" key="8">
    <source>
        <dbReference type="Proteomes" id="UP000076796"/>
    </source>
</evidence>
<gene>
    <name evidence="7" type="ORF">AWU65_26285</name>
</gene>
<reference evidence="7" key="1">
    <citation type="journal article" date="2016" name="Genome Announc.">
        <title>Draft genomes of two strains of Paenibacillus glucanolyticus with capability to degrade lignocellulose.</title>
        <authorList>
            <person name="Mathews S.L."/>
            <person name="Pawlak J."/>
            <person name="Grunden A.M."/>
        </authorList>
    </citation>
    <scope>NUCLEOTIDE SEQUENCE [LARGE SCALE GENOMIC DNA]</scope>
    <source>
        <strain evidence="7">SLM1</strain>
    </source>
</reference>
<dbReference type="GO" id="GO:0005886">
    <property type="term" value="C:plasma membrane"/>
    <property type="evidence" value="ECO:0007669"/>
    <property type="project" value="UniProtKB-SubCell"/>
</dbReference>
<keyword evidence="5 6" id="KW-0472">Membrane</keyword>
<evidence type="ECO:0000256" key="1">
    <source>
        <dbReference type="ARBA" id="ARBA00004651"/>
    </source>
</evidence>
<dbReference type="STRING" id="59843.A3958_25020"/>
<evidence type="ECO:0000256" key="2">
    <source>
        <dbReference type="ARBA" id="ARBA00022475"/>
    </source>
</evidence>
<sequence length="212" mass="23287">MSVFLSYMILGLSLSAPIGPINAAQLDKGIKNGFWHSWMFGVGAVFADILYMILVYLGVVHFLSTPFMQTFLWLFGAFVLIYTGFESIMNASKITISSARSEDSIPKTMFSGFIMSVSNPMTILFWLGIYGSILVKAAADDNSSGHIFLYSLAVIAGVVVWDLFMAALGSFFRKYLSQRGLSIISIISGVSLIAFGIYFGIRALTLLYPLVF</sequence>
<dbReference type="OrthoDB" id="7874789at2"/>
<keyword evidence="3 6" id="KW-0812">Transmembrane</keyword>
<evidence type="ECO:0000256" key="5">
    <source>
        <dbReference type="ARBA" id="ARBA00023136"/>
    </source>
</evidence>
<feature type="transmembrane region" description="Helical" evidence="6">
    <location>
        <begin position="71"/>
        <end position="89"/>
    </location>
</feature>
<accession>A0A163E4X4</accession>
<feature type="transmembrane region" description="Helical" evidence="6">
    <location>
        <begin position="109"/>
        <end position="135"/>
    </location>
</feature>
<comment type="subcellular location">
    <subcellularLocation>
        <location evidence="1">Cell membrane</location>
        <topology evidence="1">Multi-pass membrane protein</topology>
    </subcellularLocation>
</comment>
<dbReference type="Proteomes" id="UP000076796">
    <property type="component" value="Unassembled WGS sequence"/>
</dbReference>
<keyword evidence="4 6" id="KW-1133">Transmembrane helix</keyword>